<dbReference type="GeneID" id="14894063"/>
<sequence length="124" mass="13775">MSALNLSAQPFIPRRRQAQNSNGTAGSYEKSADGTTRSTVTNISSRNNSVGQPQFNSTPTQATPQQAQQALYKKLLYWEPKDANGSVLDEAYCIECIPSDFWQKPGDLSDTVKSFEKYFNTTLE</sequence>
<evidence type="ECO:0000313" key="3">
    <source>
        <dbReference type="Proteomes" id="UP000014680"/>
    </source>
</evidence>
<dbReference type="OrthoDB" id="29414at2759"/>
<keyword evidence="3" id="KW-1185">Reference proteome</keyword>
<dbReference type="AlphaFoldDB" id="A0A0A1UEF5"/>
<dbReference type="Proteomes" id="UP000014680">
    <property type="component" value="Unassembled WGS sequence"/>
</dbReference>
<reference evidence="2 3" key="1">
    <citation type="submission" date="2012-10" db="EMBL/GenBank/DDBJ databases">
        <authorList>
            <person name="Zafar N."/>
            <person name="Inman J."/>
            <person name="Hall N."/>
            <person name="Lorenzi H."/>
            <person name="Caler E."/>
        </authorList>
    </citation>
    <scope>NUCLEOTIDE SEQUENCE [LARGE SCALE GENOMIC DNA]</scope>
    <source>
        <strain evidence="2 3">IP1</strain>
    </source>
</reference>
<feature type="compositionally biased region" description="Polar residues" evidence="1">
    <location>
        <begin position="33"/>
        <end position="57"/>
    </location>
</feature>
<accession>A0A0A1UEF5</accession>
<evidence type="ECO:0000256" key="1">
    <source>
        <dbReference type="SAM" id="MobiDB-lite"/>
    </source>
</evidence>
<dbReference type="KEGG" id="eiv:EIN_248820"/>
<dbReference type="OMA" id="NNSVGQP"/>
<protein>
    <submittedName>
        <fullName evidence="2">Uncharacterized protein</fullName>
    </submittedName>
</protein>
<evidence type="ECO:0000313" key="2">
    <source>
        <dbReference type="EMBL" id="ELP94868.1"/>
    </source>
</evidence>
<dbReference type="EMBL" id="KB206169">
    <property type="protein sequence ID" value="ELP94868.1"/>
    <property type="molecule type" value="Genomic_DNA"/>
</dbReference>
<gene>
    <name evidence="2" type="ORF">EIN_248820</name>
</gene>
<dbReference type="RefSeq" id="XP_004261639.1">
    <property type="nucleotide sequence ID" value="XM_004261591.1"/>
</dbReference>
<proteinExistence type="predicted"/>
<organism evidence="2 3">
    <name type="scientific">Entamoeba invadens IP1</name>
    <dbReference type="NCBI Taxonomy" id="370355"/>
    <lineage>
        <taxon>Eukaryota</taxon>
        <taxon>Amoebozoa</taxon>
        <taxon>Evosea</taxon>
        <taxon>Archamoebae</taxon>
        <taxon>Mastigamoebida</taxon>
        <taxon>Entamoebidae</taxon>
        <taxon>Entamoeba</taxon>
    </lineage>
</organism>
<dbReference type="VEuPathDB" id="AmoebaDB:EIN_248820"/>
<feature type="region of interest" description="Disordered" evidence="1">
    <location>
        <begin position="1"/>
        <end position="66"/>
    </location>
</feature>
<name>A0A0A1UEF5_ENTIV</name>